<dbReference type="Pfam" id="PF09327">
    <property type="entry name" value="Phage_Tail_Tip"/>
    <property type="match status" value="1"/>
</dbReference>
<feature type="compositionally biased region" description="Gly residues" evidence="1">
    <location>
        <begin position="1"/>
        <end position="14"/>
    </location>
</feature>
<gene>
    <name evidence="5" type="ORF">PPN31114_00257</name>
</gene>
<dbReference type="InterPro" id="IPR032876">
    <property type="entry name" value="J_dom"/>
</dbReference>
<feature type="domain" description="Tip attachment protein J" evidence="3">
    <location>
        <begin position="342"/>
        <end position="496"/>
    </location>
</feature>
<feature type="domain" description="Tip attachment protein J central straight fiber" evidence="2">
    <location>
        <begin position="1012"/>
        <end position="1143"/>
    </location>
</feature>
<sequence length="1166" mass="124416">MKHIIGYGGGGKSGGENRSPVESPDSLHNISYARILIALGEGEFGGLVNGMQSVFIDGTPILNPDGSSNFQNVTVDFRPGTQDQPYIEGFPEVENETSVGAALTSAIPWARSFTNLQLSAVRVTLAVPALSQANTSNGDITGYRIEYVVELSTDGGSFEPIAATAFDGKTTSKYQRNHRINLPHAVSGWVIRVRRITPNANSSTVNDTTTVESFTEIIDAKLRYPTTALLGVQVDARQFNRIPTISADMRMRLARVPSNYDPQTRTYAGTWDGSFKSAWTDNPAWVFYDYVLNERFGLGHRVTPAQVDKWSLYLIAQYCDELVDDGKGGQEPRFTCNSYVQSRTDAYKILQDIASVFRGMAYWSNGNVIAVADMPSDPVYSFTNANVIDGTFKYAGSSWKARKTVALVSWNDPADFYKAKVEYVEDQDGIARYGIQQTETTAFGCTSQGQAQRVGHWTLLTSRIETETISFSVGLEEAMVSPGSVISVADASRAGRRIGGRVASAIGVTVVLDKADQITHGDSLTVILPSGTRQTRTVQSVSGNAVTVSANWTEAVRAESVWTVESANLKSQLFRVLSISQGDGLTWSITALQHNPDKYDAIDSGTRLQQRPISVIPPSVQAPPSGVMWDSYSVISQGFATTTGVIKWTTADKAVAYDVEWRRDNSEWVKAGRTGSQSIEIPGLFAGTYVSRVTAISALDTPSIPAYSVATELSGKTTPPPTVTRFVTTGIVFGIRQDWGFPTGALDVERTEVWCSQTSDRADAIKLADFAYPQNTNTIMGMAAGVRLFFWARLVDKSGNIGEFYPTGAGVQGQSSDDAGEILDYLAGKIGSTQLAQDLASRIDLIDAPPGVAGSVNQRVLEEAEARQAAVSSEQSARQEADASLGQRIDTVTAGVGGNAAAIQQEATARANGDTALGQRIDTVVAGVAGNTAAVTAEATARADADSAMATRIDGVYAQLNPPMAGSTGDYAGATTAFAGVWSEQSARATADMALGIRVDNVQATLDTTSAQVQTTAQALVALDGKVSASFQMKVGVTAGGLYYGAGIGIGVSNDNGPIQSQILFTADRFGFINLINGTVSTPFVIENGQTFISQAIIGTGRITNAMIGDYIQSNNYQEGVSGWRLDKGGSLYMNGVNGGGRVVLSPNGLYVYDENGVLRVKLGKL</sequence>
<evidence type="ECO:0000259" key="2">
    <source>
        <dbReference type="Pfam" id="PF09327"/>
    </source>
</evidence>
<name>A0A5E4RLF1_9BURK</name>
<dbReference type="Proteomes" id="UP000366945">
    <property type="component" value="Unassembled WGS sequence"/>
</dbReference>
<organism evidence="5 6">
    <name type="scientific">Pandoraea pneumonica</name>
    <dbReference type="NCBI Taxonomy" id="2508299"/>
    <lineage>
        <taxon>Bacteria</taxon>
        <taxon>Pseudomonadati</taxon>
        <taxon>Pseudomonadota</taxon>
        <taxon>Betaproteobacteria</taxon>
        <taxon>Burkholderiales</taxon>
        <taxon>Burkholderiaceae</taxon>
        <taxon>Pandoraea</taxon>
    </lineage>
</organism>
<feature type="region of interest" description="Disordered" evidence="1">
    <location>
        <begin position="1"/>
        <end position="23"/>
    </location>
</feature>
<evidence type="ECO:0000259" key="3">
    <source>
        <dbReference type="Pfam" id="PF13550"/>
    </source>
</evidence>
<dbReference type="PANTHER" id="PTHR36251:SF2">
    <property type="entry name" value="GIFSY-2 PROPHAGE HOST SPECIFICITY PROTEIN J, PHAGE LAMBDA"/>
    <property type="match status" value="1"/>
</dbReference>
<reference evidence="5 6" key="1">
    <citation type="submission" date="2019-08" db="EMBL/GenBank/DDBJ databases">
        <authorList>
            <person name="Peeters C."/>
        </authorList>
    </citation>
    <scope>NUCLEOTIDE SEQUENCE [LARGE SCALE GENOMIC DNA]</scope>
    <source>
        <strain evidence="5 6">LMG 31114</strain>
    </source>
</reference>
<dbReference type="EMBL" id="CABPSK010000001">
    <property type="protein sequence ID" value="VVD64137.1"/>
    <property type="molecule type" value="Genomic_DNA"/>
</dbReference>
<dbReference type="Pfam" id="PF13550">
    <property type="entry name" value="Phage-tail_3"/>
    <property type="match status" value="1"/>
</dbReference>
<protein>
    <submittedName>
        <fullName evidence="5">Host specificity protein J</fullName>
    </submittedName>
</protein>
<dbReference type="InterPro" id="IPR055385">
    <property type="entry name" value="GpJ_HDII-ins2"/>
</dbReference>
<feature type="domain" description="Tip attachment protein J HDII-ins2" evidence="4">
    <location>
        <begin position="93"/>
        <end position="220"/>
    </location>
</feature>
<evidence type="ECO:0000256" key="1">
    <source>
        <dbReference type="SAM" id="MobiDB-lite"/>
    </source>
</evidence>
<evidence type="ECO:0000313" key="6">
    <source>
        <dbReference type="Proteomes" id="UP000366945"/>
    </source>
</evidence>
<dbReference type="InterPro" id="IPR053171">
    <property type="entry name" value="Viral_Tip_Attach_Protein"/>
</dbReference>
<dbReference type="OrthoDB" id="109844at2"/>
<evidence type="ECO:0000313" key="5">
    <source>
        <dbReference type="EMBL" id="VVD64137.1"/>
    </source>
</evidence>
<dbReference type="PANTHER" id="PTHR36251">
    <property type="entry name" value="FELS-1 PROPHAGE HOST SPECIFICITY PROTEIN-RELATED"/>
    <property type="match status" value="1"/>
</dbReference>
<accession>A0A5E4RLF1</accession>
<dbReference type="InterPro" id="IPR015406">
    <property type="entry name" value="GpJ_CSF"/>
</dbReference>
<keyword evidence="6" id="KW-1185">Reference proteome</keyword>
<proteinExistence type="predicted"/>
<dbReference type="AlphaFoldDB" id="A0A5E4RLF1"/>
<dbReference type="Pfam" id="PF24801">
    <property type="entry name" value="FNIII-A_GpJ"/>
    <property type="match status" value="1"/>
</dbReference>
<evidence type="ECO:0000259" key="4">
    <source>
        <dbReference type="Pfam" id="PF24801"/>
    </source>
</evidence>
<dbReference type="RefSeq" id="WP_150677695.1">
    <property type="nucleotide sequence ID" value="NZ_CABPSK010000001.1"/>
</dbReference>
<dbReference type="GeneID" id="300402330"/>